<evidence type="ECO:0000313" key="3">
    <source>
        <dbReference type="EMBL" id="CAG8569368.1"/>
    </source>
</evidence>
<keyword evidence="1" id="KW-0812">Transmembrane</keyword>
<feature type="transmembrane region" description="Helical" evidence="1">
    <location>
        <begin position="684"/>
        <end position="701"/>
    </location>
</feature>
<keyword evidence="4" id="KW-1185">Reference proteome</keyword>
<organism evidence="3 4">
    <name type="scientific">Paraglomus occultum</name>
    <dbReference type="NCBI Taxonomy" id="144539"/>
    <lineage>
        <taxon>Eukaryota</taxon>
        <taxon>Fungi</taxon>
        <taxon>Fungi incertae sedis</taxon>
        <taxon>Mucoromycota</taxon>
        <taxon>Glomeromycotina</taxon>
        <taxon>Glomeromycetes</taxon>
        <taxon>Paraglomerales</taxon>
        <taxon>Paraglomeraceae</taxon>
        <taxon>Paraglomus</taxon>
    </lineage>
</organism>
<protein>
    <submittedName>
        <fullName evidence="3">2329_t:CDS:1</fullName>
    </submittedName>
</protein>
<dbReference type="Proteomes" id="UP000789572">
    <property type="component" value="Unassembled WGS sequence"/>
</dbReference>
<keyword evidence="1" id="KW-1133">Transmembrane helix</keyword>
<feature type="transmembrane region" description="Helical" evidence="1">
    <location>
        <begin position="740"/>
        <end position="765"/>
    </location>
</feature>
<feature type="signal peptide" evidence="2">
    <location>
        <begin position="1"/>
        <end position="26"/>
    </location>
</feature>
<feature type="transmembrane region" description="Helical" evidence="1">
    <location>
        <begin position="713"/>
        <end position="734"/>
    </location>
</feature>
<proteinExistence type="predicted"/>
<reference evidence="3" key="1">
    <citation type="submission" date="2021-06" db="EMBL/GenBank/DDBJ databases">
        <authorList>
            <person name="Kallberg Y."/>
            <person name="Tangrot J."/>
            <person name="Rosling A."/>
        </authorList>
    </citation>
    <scope>NUCLEOTIDE SEQUENCE</scope>
    <source>
        <strain evidence="3">IA702</strain>
    </source>
</reference>
<feature type="chain" id="PRO_5040165845" evidence="2">
    <location>
        <begin position="27"/>
        <end position="896"/>
    </location>
</feature>
<dbReference type="EMBL" id="CAJVPJ010000986">
    <property type="protein sequence ID" value="CAG8569368.1"/>
    <property type="molecule type" value="Genomic_DNA"/>
</dbReference>
<accession>A0A9N9BKS8</accession>
<evidence type="ECO:0000256" key="1">
    <source>
        <dbReference type="SAM" id="Phobius"/>
    </source>
</evidence>
<dbReference type="OrthoDB" id="2403103at2759"/>
<dbReference type="AlphaFoldDB" id="A0A9N9BKS8"/>
<evidence type="ECO:0000256" key="2">
    <source>
        <dbReference type="SAM" id="SignalP"/>
    </source>
</evidence>
<feature type="transmembrane region" description="Helical" evidence="1">
    <location>
        <begin position="854"/>
        <end position="876"/>
    </location>
</feature>
<evidence type="ECO:0000313" key="4">
    <source>
        <dbReference type="Proteomes" id="UP000789572"/>
    </source>
</evidence>
<comment type="caution">
    <text evidence="3">The sequence shown here is derived from an EMBL/GenBank/DDBJ whole genome shotgun (WGS) entry which is preliminary data.</text>
</comment>
<sequence>MINKLRYLLLLLLFVLIFVFLPSVWAVDDNSSVYEDNDNLVFFDGHNGFTYPDGTGLMQLHINDSLKYENNLYIRLLHQNGTLTKFTVPTYNFTNYQPHAYPLNDGYMLVAQANDDKIMQGMLVDWSGQVLQSVTLTDGPIDTNSKLYAKTNVNPDKDFLVATKVLGEVQWKIFSAPNSTGQITQLYNGSITRHDGNALSDFSIFPSTEGGYGIAVLENILNYEDPHTFHSIPQWFLYVEFWQPETLQFDTPHSIWQSPNPTYNTAVVGCEVAADGTGYFCIIEVPRIDGNRTTIGICDYVKVAFLSSGSVTGVNVILTDNWFAQEQMNGIRQLPYGGLLFLDTIRIAEGTYHNVTVKANNGTTIATFELDPTDNWSMPHSHFGDYAIFPNNTLWMGDRYVNQSWLSDSTLVVHYLQLPKLLPEDAGFNNLLVNSSIPQLGSSVSLDTTNITLIFRDQIVLSTQNISIYQTTDKNPILRQSFNAKSDFNFCSVTLDDSAVTCKIFKSTFNQPGATYDVIVDNNFVMSKSLGQPLPGVTKGNWVYYGASSETDGKYKYTETTTGLLRLTSATSSEQLFTDDKNSFLDAMVAKLAELIPIDPSRITTSRRNQPDPDAPDQILFQITLKSTEDLSQRTVQQIIDDLDDLIRNKAYNAFSREYPTSYLDETYGFSPIANLWETYKVKLIGLFAGLLILSVIYFFARRKYPEGQSFVVVKLTLILVDLSLDITFVLTNARNVPQLYMPSIAFLIAPIAFNSALAFSILMAELSKNTKFQEWFSRNVRITSIFTLLASADIEVITCLGSKFAGWQMFSAPLSKKAVNYVFWGSTLNLFIEDIPQLVIQVLYRYLTVSYDIIPFLSLIMSSIVLTFNIIGHVYDGYIRWKEKKLGHIIPKEEI</sequence>
<feature type="transmembrane region" description="Helical" evidence="1">
    <location>
        <begin position="786"/>
        <end position="806"/>
    </location>
</feature>
<name>A0A9N9BKS8_9GLOM</name>
<keyword evidence="2" id="KW-0732">Signal</keyword>
<gene>
    <name evidence="3" type="ORF">POCULU_LOCUS5913</name>
</gene>
<keyword evidence="1" id="KW-0472">Membrane</keyword>